<name>A0AAV3FDL8_CLOPF</name>
<dbReference type="AlphaFoldDB" id="A0AAV3FDL8"/>
<dbReference type="SMART" id="SM00530">
    <property type="entry name" value="HTH_XRE"/>
    <property type="match status" value="1"/>
</dbReference>
<feature type="domain" description="HTH cro/C1-type" evidence="1">
    <location>
        <begin position="2"/>
        <end position="56"/>
    </location>
</feature>
<sequence length="81" mass="9409">MLRKIRKERGISLSFVANKLGIDRSTLRNIENGESSLKVEWVPILSELYGVSDEFIFRGYLKERRGDLNDKGRKRINKKIG</sequence>
<dbReference type="GO" id="GO:0003677">
    <property type="term" value="F:DNA binding"/>
    <property type="evidence" value="ECO:0007669"/>
    <property type="project" value="InterPro"/>
</dbReference>
<reference evidence="2 3" key="1">
    <citation type="journal article" date="2012" name="PLoS ONE">
        <title>Genome Sequencing and Analysis of a Type A Clostridium perfringens Isolate from a Case of Bovine Clostridial Abomasitis.</title>
        <authorList>
            <person name="Nowell V.J."/>
            <person name="Kropinski A.M."/>
            <person name="Songer J.G."/>
            <person name="Macinnes J.I."/>
            <person name="Parreira V.R."/>
            <person name="Prescott J.F."/>
        </authorList>
    </citation>
    <scope>NUCLEOTIDE SEQUENCE [LARGE SCALE GENOMIC DNA]</scope>
    <source>
        <strain evidence="2 3">F262</strain>
    </source>
</reference>
<gene>
    <name evidence="2" type="ORF">HA1_06207</name>
</gene>
<organism evidence="2 3">
    <name type="scientific">Clostridium perfringens F262</name>
    <dbReference type="NCBI Taxonomy" id="883064"/>
    <lineage>
        <taxon>Bacteria</taxon>
        <taxon>Bacillati</taxon>
        <taxon>Bacillota</taxon>
        <taxon>Clostridia</taxon>
        <taxon>Eubacteriales</taxon>
        <taxon>Clostridiaceae</taxon>
        <taxon>Clostridium</taxon>
    </lineage>
</organism>
<dbReference type="SUPFAM" id="SSF47413">
    <property type="entry name" value="lambda repressor-like DNA-binding domains"/>
    <property type="match status" value="1"/>
</dbReference>
<dbReference type="RefSeq" id="WP_003481022.1">
    <property type="nucleotide sequence ID" value="NZ_CM001477.1"/>
</dbReference>
<protein>
    <submittedName>
        <fullName evidence="2">Helix-turn-helix domain-containing protein</fullName>
    </submittedName>
</protein>
<dbReference type="PROSITE" id="PS50943">
    <property type="entry name" value="HTH_CROC1"/>
    <property type="match status" value="1"/>
</dbReference>
<dbReference type="Pfam" id="PF01381">
    <property type="entry name" value="HTH_3"/>
    <property type="match status" value="1"/>
</dbReference>
<dbReference type="Proteomes" id="UP000005358">
    <property type="component" value="Chromosome"/>
</dbReference>
<evidence type="ECO:0000259" key="1">
    <source>
        <dbReference type="PROSITE" id="PS50943"/>
    </source>
</evidence>
<proteinExistence type="predicted"/>
<comment type="caution">
    <text evidence="2">The sequence shown here is derived from an EMBL/GenBank/DDBJ whole genome shotgun (WGS) entry which is preliminary data.</text>
</comment>
<dbReference type="Gene3D" id="1.10.260.40">
    <property type="entry name" value="lambda repressor-like DNA-binding domains"/>
    <property type="match status" value="1"/>
</dbReference>
<dbReference type="InterPro" id="IPR010982">
    <property type="entry name" value="Lambda_DNA-bd_dom_sf"/>
</dbReference>
<evidence type="ECO:0000313" key="2">
    <source>
        <dbReference type="EMBL" id="EIA17550.1"/>
    </source>
</evidence>
<dbReference type="CDD" id="cd00093">
    <property type="entry name" value="HTH_XRE"/>
    <property type="match status" value="1"/>
</dbReference>
<dbReference type="InterPro" id="IPR001387">
    <property type="entry name" value="Cro/C1-type_HTH"/>
</dbReference>
<evidence type="ECO:0000313" key="3">
    <source>
        <dbReference type="Proteomes" id="UP000005358"/>
    </source>
</evidence>
<dbReference type="EMBL" id="AFES01000016">
    <property type="protein sequence ID" value="EIA17550.1"/>
    <property type="molecule type" value="Genomic_DNA"/>
</dbReference>
<accession>A0AAV3FDL8</accession>